<reference evidence="9 10" key="1">
    <citation type="submission" date="2020-08" db="EMBL/GenBank/DDBJ databases">
        <title>Genomic Encyclopedia of Type Strains, Phase III (KMG-III): the genomes of soil and plant-associated and newly described type strains.</title>
        <authorList>
            <person name="Whitman W."/>
        </authorList>
    </citation>
    <scope>NUCLEOTIDE SEQUENCE [LARGE SCALE GENOMIC DNA]</scope>
    <source>
        <strain evidence="9 10">CECT 8234</strain>
    </source>
</reference>
<feature type="transmembrane region" description="Helical" evidence="7">
    <location>
        <begin position="134"/>
        <end position="151"/>
    </location>
</feature>
<comment type="similarity">
    <text evidence="7">Belongs to the binding-protein-dependent transport system permease family.</text>
</comment>
<dbReference type="GO" id="GO:0005886">
    <property type="term" value="C:plasma membrane"/>
    <property type="evidence" value="ECO:0007669"/>
    <property type="project" value="UniProtKB-SubCell"/>
</dbReference>
<keyword evidence="6 7" id="KW-0472">Membrane</keyword>
<accession>A0A7W5G8Y2</accession>
<dbReference type="PANTHER" id="PTHR30193:SF41">
    <property type="entry name" value="DIACETYLCHITOBIOSE UPTAKE SYSTEM PERMEASE PROTEIN NGCF"/>
    <property type="match status" value="1"/>
</dbReference>
<dbReference type="SUPFAM" id="SSF161098">
    <property type="entry name" value="MetI-like"/>
    <property type="match status" value="1"/>
</dbReference>
<organism evidence="9 10">
    <name type="scientific">Paenibacillus endophyticus</name>
    <dbReference type="NCBI Taxonomy" id="1294268"/>
    <lineage>
        <taxon>Bacteria</taxon>
        <taxon>Bacillati</taxon>
        <taxon>Bacillota</taxon>
        <taxon>Bacilli</taxon>
        <taxon>Bacillales</taxon>
        <taxon>Paenibacillaceae</taxon>
        <taxon>Paenibacillus</taxon>
    </lineage>
</organism>
<dbReference type="InterPro" id="IPR000515">
    <property type="entry name" value="MetI-like"/>
</dbReference>
<feature type="transmembrane region" description="Helical" evidence="7">
    <location>
        <begin position="12"/>
        <end position="29"/>
    </location>
</feature>
<evidence type="ECO:0000256" key="1">
    <source>
        <dbReference type="ARBA" id="ARBA00004651"/>
    </source>
</evidence>
<feature type="domain" description="ABC transmembrane type-1" evidence="8">
    <location>
        <begin position="70"/>
        <end position="282"/>
    </location>
</feature>
<evidence type="ECO:0000313" key="10">
    <source>
        <dbReference type="Proteomes" id="UP000518605"/>
    </source>
</evidence>
<dbReference type="Pfam" id="PF00528">
    <property type="entry name" value="BPD_transp_1"/>
    <property type="match status" value="1"/>
</dbReference>
<dbReference type="InterPro" id="IPR051393">
    <property type="entry name" value="ABC_transporter_permease"/>
</dbReference>
<dbReference type="InterPro" id="IPR035906">
    <property type="entry name" value="MetI-like_sf"/>
</dbReference>
<dbReference type="GO" id="GO:0055085">
    <property type="term" value="P:transmembrane transport"/>
    <property type="evidence" value="ECO:0007669"/>
    <property type="project" value="InterPro"/>
</dbReference>
<keyword evidence="3" id="KW-1003">Cell membrane</keyword>
<evidence type="ECO:0000256" key="6">
    <source>
        <dbReference type="ARBA" id="ARBA00023136"/>
    </source>
</evidence>
<dbReference type="CDD" id="cd06261">
    <property type="entry name" value="TM_PBP2"/>
    <property type="match status" value="1"/>
</dbReference>
<protein>
    <submittedName>
        <fullName evidence="9">Multiple sugar transport system permease protein</fullName>
    </submittedName>
</protein>
<feature type="transmembrane region" description="Helical" evidence="7">
    <location>
        <begin position="210"/>
        <end position="229"/>
    </location>
</feature>
<comment type="subcellular location">
    <subcellularLocation>
        <location evidence="1 7">Cell membrane</location>
        <topology evidence="1 7">Multi-pass membrane protein</topology>
    </subcellularLocation>
</comment>
<keyword evidence="10" id="KW-1185">Reference proteome</keyword>
<evidence type="ECO:0000256" key="3">
    <source>
        <dbReference type="ARBA" id="ARBA00022475"/>
    </source>
</evidence>
<keyword evidence="4 7" id="KW-0812">Transmembrane</keyword>
<proteinExistence type="inferred from homology"/>
<feature type="transmembrane region" description="Helical" evidence="7">
    <location>
        <begin position="158"/>
        <end position="179"/>
    </location>
</feature>
<evidence type="ECO:0000256" key="4">
    <source>
        <dbReference type="ARBA" id="ARBA00022692"/>
    </source>
</evidence>
<comment type="caution">
    <text evidence="9">The sequence shown here is derived from an EMBL/GenBank/DDBJ whole genome shotgun (WGS) entry which is preliminary data.</text>
</comment>
<dbReference type="Gene3D" id="1.10.3720.10">
    <property type="entry name" value="MetI-like"/>
    <property type="match status" value="1"/>
</dbReference>
<evidence type="ECO:0000256" key="5">
    <source>
        <dbReference type="ARBA" id="ARBA00022989"/>
    </source>
</evidence>
<dbReference type="RefSeq" id="WP_183558147.1">
    <property type="nucleotide sequence ID" value="NZ_CBCSLB010000001.1"/>
</dbReference>
<keyword evidence="5 7" id="KW-1133">Transmembrane helix</keyword>
<feature type="transmembrane region" description="Helical" evidence="7">
    <location>
        <begin position="262"/>
        <end position="281"/>
    </location>
</feature>
<evidence type="ECO:0000256" key="2">
    <source>
        <dbReference type="ARBA" id="ARBA00022448"/>
    </source>
</evidence>
<dbReference type="AlphaFoldDB" id="A0A7W5G8Y2"/>
<dbReference type="EMBL" id="JACHXW010000001">
    <property type="protein sequence ID" value="MBB3150387.1"/>
    <property type="molecule type" value="Genomic_DNA"/>
</dbReference>
<name>A0A7W5G8Y2_9BACL</name>
<feature type="transmembrane region" description="Helical" evidence="7">
    <location>
        <begin position="107"/>
        <end position="128"/>
    </location>
</feature>
<dbReference type="PANTHER" id="PTHR30193">
    <property type="entry name" value="ABC TRANSPORTER PERMEASE PROTEIN"/>
    <property type="match status" value="1"/>
</dbReference>
<keyword evidence="2 7" id="KW-0813">Transport</keyword>
<evidence type="ECO:0000256" key="7">
    <source>
        <dbReference type="RuleBase" id="RU363032"/>
    </source>
</evidence>
<gene>
    <name evidence="9" type="ORF">FHS16_000419</name>
</gene>
<keyword evidence="9" id="KW-0762">Sugar transport</keyword>
<evidence type="ECO:0000313" key="9">
    <source>
        <dbReference type="EMBL" id="MBB3150387.1"/>
    </source>
</evidence>
<dbReference type="Proteomes" id="UP000518605">
    <property type="component" value="Unassembled WGS sequence"/>
</dbReference>
<evidence type="ECO:0000259" key="8">
    <source>
        <dbReference type="PROSITE" id="PS50928"/>
    </source>
</evidence>
<feature type="transmembrane region" description="Helical" evidence="7">
    <location>
        <begin position="74"/>
        <end position="95"/>
    </location>
</feature>
<sequence>MTIKRFSIPWMLILFLFPSVVCFLLFKYYPLLHMIYISLFDYSIVNPPGKFAGLTNYTGILTSATFWEAVSNTFVFFVLYLVLTFWVPVIQALLLSEIRKGNALFRFLYQLPTIMPMVAGVLIWKWMYNPDFGLLNYWLSFVGLGPYLWLNDLDITKLAIVLPSLFAGSGISLLLYYSAIRSVPTEILEAAKVDGAGPWKRMWTMLLPNIKFIIIIQFVTFMSGVLLAYDNIYVMTQGGPAGSTTVVSMLIVNTAFQQSRFGVSAAMSAFMFLVIALLTIIQNKISSVKD</sequence>
<dbReference type="PROSITE" id="PS50928">
    <property type="entry name" value="ABC_TM1"/>
    <property type="match status" value="1"/>
</dbReference>